<organism evidence="6 7">
    <name type="scientific">Ramlibacter henchirensis</name>
    <dbReference type="NCBI Taxonomy" id="204072"/>
    <lineage>
        <taxon>Bacteria</taxon>
        <taxon>Pseudomonadati</taxon>
        <taxon>Pseudomonadota</taxon>
        <taxon>Betaproteobacteria</taxon>
        <taxon>Burkholderiales</taxon>
        <taxon>Comamonadaceae</taxon>
        <taxon>Ramlibacter</taxon>
    </lineage>
</organism>
<comment type="similarity">
    <text evidence="1">Belongs to the LysR transcriptional regulatory family.</text>
</comment>
<accession>A0A4Z0BV67</accession>
<dbReference type="SUPFAM" id="SSF46785">
    <property type="entry name" value="Winged helix' DNA-binding domain"/>
    <property type="match status" value="1"/>
</dbReference>
<evidence type="ECO:0000313" key="6">
    <source>
        <dbReference type="EMBL" id="TFZ02741.1"/>
    </source>
</evidence>
<feature type="domain" description="HTH lysR-type" evidence="5">
    <location>
        <begin position="14"/>
        <end position="71"/>
    </location>
</feature>
<dbReference type="PROSITE" id="PS50931">
    <property type="entry name" value="HTH_LYSR"/>
    <property type="match status" value="1"/>
</dbReference>
<reference evidence="6 7" key="1">
    <citation type="submission" date="2019-03" db="EMBL/GenBank/DDBJ databases">
        <title>Ramlibacter henchirensis DSM 14656, whole genome shotgun sequence.</title>
        <authorList>
            <person name="Zhang X."/>
            <person name="Feng G."/>
            <person name="Zhu H."/>
        </authorList>
    </citation>
    <scope>NUCLEOTIDE SEQUENCE [LARGE SCALE GENOMIC DNA]</scope>
    <source>
        <strain evidence="6 7">DSM 14656</strain>
    </source>
</reference>
<dbReference type="PANTHER" id="PTHR30419:SF8">
    <property type="entry name" value="NITROGEN ASSIMILATION TRANSCRIPTIONAL ACTIVATOR-RELATED"/>
    <property type="match status" value="1"/>
</dbReference>
<dbReference type="InterPro" id="IPR050950">
    <property type="entry name" value="HTH-type_LysR_regulators"/>
</dbReference>
<evidence type="ECO:0000256" key="3">
    <source>
        <dbReference type="ARBA" id="ARBA00023125"/>
    </source>
</evidence>
<evidence type="ECO:0000313" key="7">
    <source>
        <dbReference type="Proteomes" id="UP000298180"/>
    </source>
</evidence>
<dbReference type="Gene3D" id="1.10.10.10">
    <property type="entry name" value="Winged helix-like DNA-binding domain superfamily/Winged helix DNA-binding domain"/>
    <property type="match status" value="1"/>
</dbReference>
<proteinExistence type="inferred from homology"/>
<evidence type="ECO:0000256" key="1">
    <source>
        <dbReference type="ARBA" id="ARBA00009437"/>
    </source>
</evidence>
<evidence type="ECO:0000259" key="5">
    <source>
        <dbReference type="PROSITE" id="PS50931"/>
    </source>
</evidence>
<dbReference type="OrthoDB" id="5914299at2"/>
<dbReference type="SUPFAM" id="SSF53850">
    <property type="entry name" value="Periplasmic binding protein-like II"/>
    <property type="match status" value="1"/>
</dbReference>
<dbReference type="InterPro" id="IPR005119">
    <property type="entry name" value="LysR_subst-bd"/>
</dbReference>
<dbReference type="InterPro" id="IPR036388">
    <property type="entry name" value="WH-like_DNA-bd_sf"/>
</dbReference>
<dbReference type="EMBL" id="SMLM01000002">
    <property type="protein sequence ID" value="TFZ02741.1"/>
    <property type="molecule type" value="Genomic_DNA"/>
</dbReference>
<sequence length="319" mass="35415">MAHPEQADDLFRTLDTRRLRHLRAAVAEGSLSAAADVLGLSQPALSASVKSLESDLGVTLLERHRFGVKGTAYAETLLDHFRRVEAELQAAWTRVGRLRQDRAVDLQVGCGPAEATRLLPRVLETLRQTHPHLRICVEYGLNERLMPLVRHGEIDCALSSVPKSTAHAGLRHEVLYVDEAVVIARADHPLAQRRSVHAADLARYPWVLARRWELERKALDELFADAGVEPVRATVETTSAVLMKTLVMQGDWLSFVPLEMVHWEQRAGLIRPLRAVHSSWQRQVGLTTRADGVPGEALATFMDCLCATARTAGPAQKEH</sequence>
<dbReference type="Pfam" id="PF03466">
    <property type="entry name" value="LysR_substrate"/>
    <property type="match status" value="1"/>
</dbReference>
<keyword evidence="3" id="KW-0238">DNA-binding</keyword>
<protein>
    <submittedName>
        <fullName evidence="6">LysR family transcriptional regulator</fullName>
    </submittedName>
</protein>
<keyword evidence="7" id="KW-1185">Reference proteome</keyword>
<keyword evidence="4" id="KW-0804">Transcription</keyword>
<evidence type="ECO:0000256" key="2">
    <source>
        <dbReference type="ARBA" id="ARBA00023015"/>
    </source>
</evidence>
<dbReference type="GO" id="GO:0003700">
    <property type="term" value="F:DNA-binding transcription factor activity"/>
    <property type="evidence" value="ECO:0007669"/>
    <property type="project" value="InterPro"/>
</dbReference>
<dbReference type="AlphaFoldDB" id="A0A4Z0BV67"/>
<dbReference type="InterPro" id="IPR036390">
    <property type="entry name" value="WH_DNA-bd_sf"/>
</dbReference>
<dbReference type="Proteomes" id="UP000298180">
    <property type="component" value="Unassembled WGS sequence"/>
</dbReference>
<name>A0A4Z0BV67_9BURK</name>
<dbReference type="Gene3D" id="3.40.190.10">
    <property type="entry name" value="Periplasmic binding protein-like II"/>
    <property type="match status" value="2"/>
</dbReference>
<dbReference type="Pfam" id="PF00126">
    <property type="entry name" value="HTH_1"/>
    <property type="match status" value="1"/>
</dbReference>
<keyword evidence="2" id="KW-0805">Transcription regulation</keyword>
<dbReference type="RefSeq" id="WP_135264266.1">
    <property type="nucleotide sequence ID" value="NZ_SMLM01000002.1"/>
</dbReference>
<dbReference type="InterPro" id="IPR000847">
    <property type="entry name" value="LysR_HTH_N"/>
</dbReference>
<evidence type="ECO:0000256" key="4">
    <source>
        <dbReference type="ARBA" id="ARBA00023163"/>
    </source>
</evidence>
<gene>
    <name evidence="6" type="ORF">EZ313_15965</name>
</gene>
<dbReference type="PRINTS" id="PR00039">
    <property type="entry name" value="HTHLYSR"/>
</dbReference>
<dbReference type="PANTHER" id="PTHR30419">
    <property type="entry name" value="HTH-TYPE TRANSCRIPTIONAL REGULATOR YBHD"/>
    <property type="match status" value="1"/>
</dbReference>
<dbReference type="GO" id="GO:0003677">
    <property type="term" value="F:DNA binding"/>
    <property type="evidence" value="ECO:0007669"/>
    <property type="project" value="UniProtKB-KW"/>
</dbReference>
<comment type="caution">
    <text evidence="6">The sequence shown here is derived from an EMBL/GenBank/DDBJ whole genome shotgun (WGS) entry which is preliminary data.</text>
</comment>
<dbReference type="GO" id="GO:0005829">
    <property type="term" value="C:cytosol"/>
    <property type="evidence" value="ECO:0007669"/>
    <property type="project" value="TreeGrafter"/>
</dbReference>